<protein>
    <submittedName>
        <fullName evidence="1">Uncharacterized protein</fullName>
    </submittedName>
</protein>
<comment type="caution">
    <text evidence="1">The sequence shown here is derived from an EMBL/GenBank/DDBJ whole genome shotgun (WGS) entry which is preliminary data.</text>
</comment>
<dbReference type="EMBL" id="JAPUUL010004419">
    <property type="protein sequence ID" value="KAJ8119429.1"/>
    <property type="molecule type" value="Genomic_DNA"/>
</dbReference>
<dbReference type="Proteomes" id="UP001153332">
    <property type="component" value="Unassembled WGS sequence"/>
</dbReference>
<proteinExistence type="predicted"/>
<organism evidence="1 2">
    <name type="scientific">Lasiodiplodia mahajangana</name>
    <dbReference type="NCBI Taxonomy" id="1108764"/>
    <lineage>
        <taxon>Eukaryota</taxon>
        <taxon>Fungi</taxon>
        <taxon>Dikarya</taxon>
        <taxon>Ascomycota</taxon>
        <taxon>Pezizomycotina</taxon>
        <taxon>Dothideomycetes</taxon>
        <taxon>Dothideomycetes incertae sedis</taxon>
        <taxon>Botryosphaeriales</taxon>
        <taxon>Botryosphaeriaceae</taxon>
        <taxon>Lasiodiplodia</taxon>
    </lineage>
</organism>
<reference evidence="1" key="1">
    <citation type="submission" date="2022-12" db="EMBL/GenBank/DDBJ databases">
        <title>Genome Sequence of Lasiodiplodia mahajangana.</title>
        <authorList>
            <person name="Buettner E."/>
        </authorList>
    </citation>
    <scope>NUCLEOTIDE SEQUENCE</scope>
    <source>
        <strain evidence="1">VT137</strain>
    </source>
</reference>
<evidence type="ECO:0000313" key="1">
    <source>
        <dbReference type="EMBL" id="KAJ8119429.1"/>
    </source>
</evidence>
<evidence type="ECO:0000313" key="2">
    <source>
        <dbReference type="Proteomes" id="UP001153332"/>
    </source>
</evidence>
<accession>A0ACC2IW92</accession>
<gene>
    <name evidence="1" type="ORF">O1611_g10615</name>
</gene>
<sequence>MDLEEDLEEHLDELNRLSRLGHFSSALEFFNENLRHHIDNPYVLVQYADLLLHQGDFKGVTLLNDDAIYKREGEQSSSEELRILRVYWELLQILAKSYTLDTLSGVPAVLEEAVNVLAELSEDRSPDRPISSTEIQILALTIRLTGHPVLNSKWLKYGSRALAVFSTSLLRLYRTLLRQGRIWDFHDLVVLMPTIEDTKAFTYDIFAKDLIPSLQTLVSDWSDSVHGYDSSTTLGLLGIMTHILLEPVEISEKECIEILKLCLPLAISVVENDPSSLKSRPYLRLLLAKSRFAETASRQAIDSLIAHLQSSQGVYYQTDISLLPIYVPSGNEVPQWTPMDQPPELKDPVKLVLRSTVELGDLGTEVIARRELIRLSANPRDEFDTLCNLQLSRQGDLNGYGLSLAAKGEVALNDPTYAREEPR</sequence>
<keyword evidence="2" id="KW-1185">Reference proteome</keyword>
<name>A0ACC2IW92_9PEZI</name>